<dbReference type="Proteomes" id="UP000030645">
    <property type="component" value="Unassembled WGS sequence"/>
</dbReference>
<organism evidence="2 3">
    <name type="scientific">Morus notabilis</name>
    <dbReference type="NCBI Taxonomy" id="981085"/>
    <lineage>
        <taxon>Eukaryota</taxon>
        <taxon>Viridiplantae</taxon>
        <taxon>Streptophyta</taxon>
        <taxon>Embryophyta</taxon>
        <taxon>Tracheophyta</taxon>
        <taxon>Spermatophyta</taxon>
        <taxon>Magnoliopsida</taxon>
        <taxon>eudicotyledons</taxon>
        <taxon>Gunneridae</taxon>
        <taxon>Pentapetalae</taxon>
        <taxon>rosids</taxon>
        <taxon>fabids</taxon>
        <taxon>Rosales</taxon>
        <taxon>Moraceae</taxon>
        <taxon>Moreae</taxon>
        <taxon>Morus</taxon>
    </lineage>
</organism>
<evidence type="ECO:0000313" key="2">
    <source>
        <dbReference type="EMBL" id="EXC19363.1"/>
    </source>
</evidence>
<proteinExistence type="predicted"/>
<gene>
    <name evidence="2" type="ORF">L484_010380</name>
</gene>
<evidence type="ECO:0000313" key="3">
    <source>
        <dbReference type="Proteomes" id="UP000030645"/>
    </source>
</evidence>
<name>W9SA37_9ROSA</name>
<evidence type="ECO:0000256" key="1">
    <source>
        <dbReference type="SAM" id="SignalP"/>
    </source>
</evidence>
<sequence>MMISKYYDHCVFVLILMMILFASLCPSGVESGTLKVTQTVWVLLELCANAAMVREVHAEAKGMRLAPTYNAFLGIVDSLSSLAIVQVTDGVIAGALAKKIEGVCSPMVVDHCFAQRGMLLLSLLLMVGSSRVLNPMQAGSFLVLNLRARSFYNSG</sequence>
<feature type="chain" id="PRO_5004933049" description="CASP-like protein" evidence="1">
    <location>
        <begin position="32"/>
        <end position="155"/>
    </location>
</feature>
<keyword evidence="1" id="KW-0732">Signal</keyword>
<keyword evidence="3" id="KW-1185">Reference proteome</keyword>
<accession>W9SA37</accession>
<reference evidence="3" key="1">
    <citation type="submission" date="2013-01" db="EMBL/GenBank/DDBJ databases">
        <title>Draft Genome Sequence of a Mulberry Tree, Morus notabilis C.K. Schneid.</title>
        <authorList>
            <person name="He N."/>
            <person name="Zhao S."/>
        </authorList>
    </citation>
    <scope>NUCLEOTIDE SEQUENCE</scope>
</reference>
<dbReference type="AlphaFoldDB" id="W9SA37"/>
<protein>
    <recommendedName>
        <fullName evidence="4">CASP-like protein</fullName>
    </recommendedName>
</protein>
<dbReference type="EMBL" id="KE345859">
    <property type="protein sequence ID" value="EXC19363.1"/>
    <property type="molecule type" value="Genomic_DNA"/>
</dbReference>
<evidence type="ECO:0008006" key="4">
    <source>
        <dbReference type="Google" id="ProtNLM"/>
    </source>
</evidence>
<feature type="signal peptide" evidence="1">
    <location>
        <begin position="1"/>
        <end position="31"/>
    </location>
</feature>